<dbReference type="PROSITE" id="PS51472">
    <property type="entry name" value="RRM_NUP35"/>
    <property type="match status" value="1"/>
</dbReference>
<accession>A0AAV2JZV9</accession>
<dbReference type="Proteomes" id="UP001497482">
    <property type="component" value="Chromosome 15"/>
</dbReference>
<evidence type="ECO:0000256" key="4">
    <source>
        <dbReference type="ARBA" id="ARBA00022816"/>
    </source>
</evidence>
<evidence type="ECO:0000313" key="13">
    <source>
        <dbReference type="Proteomes" id="UP001497482"/>
    </source>
</evidence>
<keyword evidence="8 9" id="KW-0539">Nucleus</keyword>
<evidence type="ECO:0000256" key="10">
    <source>
        <dbReference type="SAM" id="MobiDB-lite"/>
    </source>
</evidence>
<keyword evidence="13" id="KW-1185">Reference proteome</keyword>
<gene>
    <name evidence="12" type="ORF">KC01_LOCUS12461</name>
</gene>
<evidence type="ECO:0000259" key="11">
    <source>
        <dbReference type="PROSITE" id="PS51472"/>
    </source>
</evidence>
<evidence type="ECO:0000256" key="8">
    <source>
        <dbReference type="ARBA" id="ARBA00023242"/>
    </source>
</evidence>
<dbReference type="PIRSF" id="PIRSF038119">
    <property type="entry name" value="Nucleoporin_NUP53"/>
    <property type="match status" value="1"/>
</dbReference>
<reference evidence="12 13" key="1">
    <citation type="submission" date="2024-04" db="EMBL/GenBank/DDBJ databases">
        <authorList>
            <person name="Waldvogel A.-M."/>
            <person name="Schoenle A."/>
        </authorList>
    </citation>
    <scope>NUCLEOTIDE SEQUENCE [LARGE SCALE GENOMIC DNA]</scope>
</reference>
<evidence type="ECO:0000256" key="9">
    <source>
        <dbReference type="PIRNR" id="PIRNR038119"/>
    </source>
</evidence>
<name>A0AAV2JZV9_KNICA</name>
<dbReference type="GO" id="GO:0051028">
    <property type="term" value="P:mRNA transport"/>
    <property type="evidence" value="ECO:0007669"/>
    <property type="project" value="UniProtKB-UniRule"/>
</dbReference>
<organism evidence="12 13">
    <name type="scientific">Knipowitschia caucasica</name>
    <name type="common">Caucasian dwarf goby</name>
    <name type="synonym">Pomatoschistus caucasicus</name>
    <dbReference type="NCBI Taxonomy" id="637954"/>
    <lineage>
        <taxon>Eukaryota</taxon>
        <taxon>Metazoa</taxon>
        <taxon>Chordata</taxon>
        <taxon>Craniata</taxon>
        <taxon>Vertebrata</taxon>
        <taxon>Euteleostomi</taxon>
        <taxon>Actinopterygii</taxon>
        <taxon>Neopterygii</taxon>
        <taxon>Teleostei</taxon>
        <taxon>Neoteleostei</taxon>
        <taxon>Acanthomorphata</taxon>
        <taxon>Gobiaria</taxon>
        <taxon>Gobiiformes</taxon>
        <taxon>Gobioidei</taxon>
        <taxon>Gobiidae</taxon>
        <taxon>Gobiinae</taxon>
        <taxon>Knipowitschia</taxon>
    </lineage>
</organism>
<dbReference type="FunFam" id="3.30.70.330:FF:000095">
    <property type="entry name" value="Putative Nucleoporin NUP53"/>
    <property type="match status" value="1"/>
</dbReference>
<dbReference type="EMBL" id="OZ035837">
    <property type="protein sequence ID" value="CAL1581726.1"/>
    <property type="molecule type" value="Genomic_DNA"/>
</dbReference>
<dbReference type="GO" id="GO:0006999">
    <property type="term" value="P:nuclear pore organization"/>
    <property type="evidence" value="ECO:0007669"/>
    <property type="project" value="TreeGrafter"/>
</dbReference>
<evidence type="ECO:0000256" key="7">
    <source>
        <dbReference type="ARBA" id="ARBA00023132"/>
    </source>
</evidence>
<keyword evidence="4 9" id="KW-0509">mRNA transport</keyword>
<dbReference type="InterPro" id="IPR035979">
    <property type="entry name" value="RBD_domain_sf"/>
</dbReference>
<evidence type="ECO:0000256" key="3">
    <source>
        <dbReference type="ARBA" id="ARBA00022448"/>
    </source>
</evidence>
<feature type="domain" description="RRM Nup35-type" evidence="11">
    <location>
        <begin position="153"/>
        <end position="233"/>
    </location>
</feature>
<dbReference type="GO" id="GO:0044615">
    <property type="term" value="C:nuclear pore nuclear basket"/>
    <property type="evidence" value="ECO:0007669"/>
    <property type="project" value="TreeGrafter"/>
</dbReference>
<dbReference type="GO" id="GO:0044613">
    <property type="term" value="C:nuclear pore central transport channel"/>
    <property type="evidence" value="ECO:0007669"/>
    <property type="project" value="TreeGrafter"/>
</dbReference>
<evidence type="ECO:0000256" key="2">
    <source>
        <dbReference type="ARBA" id="ARBA00009454"/>
    </source>
</evidence>
<dbReference type="InterPro" id="IPR012677">
    <property type="entry name" value="Nucleotide-bd_a/b_plait_sf"/>
</dbReference>
<dbReference type="AlphaFoldDB" id="A0AAV2JZV9"/>
<keyword evidence="5 9" id="KW-0653">Protein transport</keyword>
<dbReference type="Gene3D" id="3.30.70.330">
    <property type="match status" value="1"/>
</dbReference>
<evidence type="ECO:0000313" key="12">
    <source>
        <dbReference type="EMBL" id="CAL1581726.1"/>
    </source>
</evidence>
<protein>
    <recommendedName>
        <fullName evidence="9">Nucleoporin NUP53</fullName>
    </recommendedName>
</protein>
<feature type="region of interest" description="Disordered" evidence="10">
    <location>
        <begin position="1"/>
        <end position="87"/>
    </location>
</feature>
<keyword evidence="6 9" id="KW-0811">Translocation</keyword>
<comment type="similarity">
    <text evidence="2 9">Belongs to the Nup35 family.</text>
</comment>
<keyword evidence="3 9" id="KW-0813">Transport</keyword>
<sequence length="299" mass="31585">MELAVGSEPMTLGSPTSPKPSLGAQFLPGFLMGDLPAPSSPQSRPFSLGTPLHDSSQVLLPSAASGPGSAAPAPVVPTPKDKSGAPPVRSIHAELLSGGTPVAPHRQSFPMMQSPLSARQSSTPGAGISQLCMSPAQADPFYSQGEALSSQDQLDQTWVTIFGFPPASASYILLQFAQYGNILRHSMATPGNWMHLQYQSRLQARKALSKDGKVFGDCIMVGVKPCIDKSVMESPDVSSPLPSSTSFCAALPSTPRSAIRPLSATQRASASDYQVVTDRLTPRKDDSFVTKALEYMLGW</sequence>
<keyword evidence="7 9" id="KW-0906">Nuclear pore complex</keyword>
<dbReference type="GO" id="GO:0003676">
    <property type="term" value="F:nucleic acid binding"/>
    <property type="evidence" value="ECO:0007669"/>
    <property type="project" value="InterPro"/>
</dbReference>
<evidence type="ECO:0000256" key="6">
    <source>
        <dbReference type="ARBA" id="ARBA00023010"/>
    </source>
</evidence>
<comment type="function">
    <text evidence="9">Functions as a component of the nuclear pore complex (NPC).</text>
</comment>
<dbReference type="GO" id="GO:0017056">
    <property type="term" value="F:structural constituent of nuclear pore"/>
    <property type="evidence" value="ECO:0007669"/>
    <property type="project" value="InterPro"/>
</dbReference>
<dbReference type="GO" id="GO:0006607">
    <property type="term" value="P:NLS-bearing protein import into nucleus"/>
    <property type="evidence" value="ECO:0007669"/>
    <property type="project" value="TreeGrafter"/>
</dbReference>
<dbReference type="GO" id="GO:0005543">
    <property type="term" value="F:phospholipid binding"/>
    <property type="evidence" value="ECO:0007669"/>
    <property type="project" value="TreeGrafter"/>
</dbReference>
<proteinExistence type="inferred from homology"/>
<dbReference type="InterPro" id="IPR017389">
    <property type="entry name" value="Nucleoporin_NUP53"/>
</dbReference>
<comment type="subcellular location">
    <subcellularLocation>
        <location evidence="1 9">Nucleus</location>
        <location evidence="1 9">Nuclear pore complex</location>
    </subcellularLocation>
</comment>
<dbReference type="PANTHER" id="PTHR21527">
    <property type="entry name" value="NUCLEOPORIN NUP35"/>
    <property type="match status" value="1"/>
</dbReference>
<dbReference type="Pfam" id="PF05172">
    <property type="entry name" value="RRM_Nup35"/>
    <property type="match status" value="1"/>
</dbReference>
<dbReference type="GO" id="GO:0031965">
    <property type="term" value="C:nuclear membrane"/>
    <property type="evidence" value="ECO:0007669"/>
    <property type="project" value="InterPro"/>
</dbReference>
<dbReference type="InterPro" id="IPR007846">
    <property type="entry name" value="RRM_NUP35_dom"/>
</dbReference>
<feature type="compositionally biased region" description="Low complexity" evidence="10">
    <location>
        <begin position="61"/>
        <end position="73"/>
    </location>
</feature>
<evidence type="ECO:0000256" key="5">
    <source>
        <dbReference type="ARBA" id="ARBA00022927"/>
    </source>
</evidence>
<evidence type="ECO:0000256" key="1">
    <source>
        <dbReference type="ARBA" id="ARBA00004567"/>
    </source>
</evidence>
<dbReference type="SUPFAM" id="SSF54928">
    <property type="entry name" value="RNA-binding domain, RBD"/>
    <property type="match status" value="1"/>
</dbReference>
<dbReference type="PANTHER" id="PTHR21527:SF6">
    <property type="entry name" value="NUCLEOPORIN NUP35"/>
    <property type="match status" value="1"/>
</dbReference>
<dbReference type="CDD" id="cd12722">
    <property type="entry name" value="RRM_Nup53"/>
    <property type="match status" value="1"/>
</dbReference>